<dbReference type="GO" id="GO:0003684">
    <property type="term" value="F:damaged DNA binding"/>
    <property type="evidence" value="ECO:0007669"/>
    <property type="project" value="InterPro"/>
</dbReference>
<comment type="cofactor">
    <cofactor evidence="2">
        <name>Mg(2+)</name>
        <dbReference type="ChEBI" id="CHEBI:18420"/>
    </cofactor>
    <text evidence="2">Binds 2 magnesium ions per subunit.</text>
</comment>
<sequence length="422" mass="47131">MVPAKSRTIFLVDCQSFYASVEKALNPELEGKPVAVAGDPERRSGIILAACPLAKAYGVTTAERLGEALGKCRDLVIIKPSMQRYIEYSMRISEIYESYSDLVEAYSIDEQFIDVTGSLHMYGGDAKALALKIQRHVKESVGVHTRFGISDSKVLAKQACDNFAKKNDSGIYVLERERLADSLWRLPVSKMFMVGSRMTAHFERMGIRTIGDLAQTPLSQLKLRMRQRFGKNSDVQAEVCWRIANGIDDSPVKPGTHMGEKSVGHMMTLPRDYGTREELKVIVLELCELVARRCRSIGKMGRTLSVGCQGADFDRPTGFSRQMTMPYPSHVTNDLYYNAMSLFDKHWDGLPVRRVGVSVTGFQSDEQYQLVMGDNRERLGALEAAMDRLKDKYGDAIIMRAVSKTAAGQAQDRAMKIGGHYK</sequence>
<dbReference type="InterPro" id="IPR036775">
    <property type="entry name" value="DNA_pol_Y-fam_lit_finger_sf"/>
</dbReference>
<dbReference type="InterPro" id="IPR017961">
    <property type="entry name" value="DNA_pol_Y-fam_little_finger"/>
</dbReference>
<feature type="binding site" evidence="2">
    <location>
        <position position="13"/>
    </location>
    <ligand>
        <name>Mg(2+)</name>
        <dbReference type="ChEBI" id="CHEBI:18420"/>
    </ligand>
</feature>
<feature type="active site" evidence="2">
    <location>
        <position position="110"/>
    </location>
</feature>
<evidence type="ECO:0000256" key="1">
    <source>
        <dbReference type="ARBA" id="ARBA00010945"/>
    </source>
</evidence>
<evidence type="ECO:0000256" key="2">
    <source>
        <dbReference type="HAMAP-Rule" id="MF_01113"/>
    </source>
</evidence>
<dbReference type="SUPFAM" id="SSF100879">
    <property type="entry name" value="Lesion bypass DNA polymerase (Y-family), little finger domain"/>
    <property type="match status" value="1"/>
</dbReference>
<protein>
    <recommendedName>
        <fullName evidence="2">DNA polymerase IV</fullName>
        <shortName evidence="2">Pol IV</shortName>
        <ecNumber evidence="2">2.7.7.7</ecNumber>
    </recommendedName>
</protein>
<gene>
    <name evidence="2" type="primary">dinB</name>
    <name evidence="4" type="ORF">EJC50_23505</name>
</gene>
<comment type="subunit">
    <text evidence="2">Monomer.</text>
</comment>
<dbReference type="NCBIfam" id="NF002848">
    <property type="entry name" value="PRK03103.1"/>
    <property type="match status" value="1"/>
</dbReference>
<feature type="site" description="Substrate discrimination" evidence="2">
    <location>
        <position position="18"/>
    </location>
</feature>
<dbReference type="AlphaFoldDB" id="A0A3Q8X842"/>
<keyword evidence="5" id="KW-1185">Reference proteome</keyword>
<dbReference type="InterPro" id="IPR043128">
    <property type="entry name" value="Rev_trsase/Diguanyl_cyclase"/>
</dbReference>
<comment type="similarity">
    <text evidence="1 2">Belongs to the DNA polymerase type-Y family.</text>
</comment>
<keyword evidence="2" id="KW-0227">DNA damage</keyword>
<keyword evidence="2" id="KW-0479">Metal-binding</keyword>
<keyword evidence="2" id="KW-0235">DNA replication</keyword>
<keyword evidence="2 4" id="KW-0548">Nucleotidyltransferase</keyword>
<keyword evidence="2" id="KW-0238">DNA-binding</keyword>
<evidence type="ECO:0000313" key="4">
    <source>
        <dbReference type="EMBL" id="AZN42317.1"/>
    </source>
</evidence>
<keyword evidence="2" id="KW-0234">DNA repair</keyword>
<dbReference type="GO" id="GO:0006261">
    <property type="term" value="P:DNA-templated DNA replication"/>
    <property type="evidence" value="ECO:0007669"/>
    <property type="project" value="UniProtKB-UniRule"/>
</dbReference>
<comment type="function">
    <text evidence="2">Poorly processive, error-prone DNA polymerase involved in untargeted mutagenesis. Copies undamaged DNA at stalled replication forks, which arise in vivo from mismatched or misaligned primer ends. These misaligned primers can be extended by PolIV. Exhibits no 3'-5' exonuclease (proofreading) activity. May be involved in translesional synthesis, in conjunction with the beta clamp from PolIII.</text>
</comment>
<dbReference type="SUPFAM" id="SSF56672">
    <property type="entry name" value="DNA/RNA polymerases"/>
    <property type="match status" value="1"/>
</dbReference>
<dbReference type="Gene3D" id="1.10.150.20">
    <property type="entry name" value="5' to 3' exonuclease, C-terminal subdomain"/>
    <property type="match status" value="1"/>
</dbReference>
<dbReference type="EC" id="2.7.7.7" evidence="2"/>
<dbReference type="GO" id="GO:0006281">
    <property type="term" value="P:DNA repair"/>
    <property type="evidence" value="ECO:0007669"/>
    <property type="project" value="UniProtKB-UniRule"/>
</dbReference>
<dbReference type="GO" id="GO:0000287">
    <property type="term" value="F:magnesium ion binding"/>
    <property type="evidence" value="ECO:0007669"/>
    <property type="project" value="UniProtKB-UniRule"/>
</dbReference>
<evidence type="ECO:0000259" key="3">
    <source>
        <dbReference type="PROSITE" id="PS50173"/>
    </source>
</evidence>
<dbReference type="PROSITE" id="PS50173">
    <property type="entry name" value="UMUC"/>
    <property type="match status" value="1"/>
</dbReference>
<dbReference type="GO" id="GO:0009432">
    <property type="term" value="P:SOS response"/>
    <property type="evidence" value="ECO:0007669"/>
    <property type="project" value="TreeGrafter"/>
</dbReference>
<dbReference type="Gene3D" id="3.40.1170.60">
    <property type="match status" value="1"/>
</dbReference>
<dbReference type="InterPro" id="IPR001126">
    <property type="entry name" value="UmuC"/>
</dbReference>
<name>A0A3Q8X842_9BACL</name>
<feature type="binding site" evidence="2">
    <location>
        <position position="109"/>
    </location>
    <ligand>
        <name>Mg(2+)</name>
        <dbReference type="ChEBI" id="CHEBI:18420"/>
    </ligand>
</feature>
<keyword evidence="2" id="KW-0515">Mutator protein</keyword>
<dbReference type="Pfam" id="PF11799">
    <property type="entry name" value="IMS_C"/>
    <property type="match status" value="1"/>
</dbReference>
<dbReference type="HAMAP" id="MF_01113">
    <property type="entry name" value="DNApol_IV"/>
    <property type="match status" value="1"/>
</dbReference>
<dbReference type="OrthoDB" id="9808813at2"/>
<dbReference type="InterPro" id="IPR022880">
    <property type="entry name" value="DNApol_IV"/>
</dbReference>
<comment type="catalytic activity">
    <reaction evidence="2">
        <text>DNA(n) + a 2'-deoxyribonucleoside 5'-triphosphate = DNA(n+1) + diphosphate</text>
        <dbReference type="Rhea" id="RHEA:22508"/>
        <dbReference type="Rhea" id="RHEA-COMP:17339"/>
        <dbReference type="Rhea" id="RHEA-COMP:17340"/>
        <dbReference type="ChEBI" id="CHEBI:33019"/>
        <dbReference type="ChEBI" id="CHEBI:61560"/>
        <dbReference type="ChEBI" id="CHEBI:173112"/>
        <dbReference type="EC" id="2.7.7.7"/>
    </reaction>
</comment>
<organism evidence="4 5">
    <name type="scientific">Paenibacillus albus</name>
    <dbReference type="NCBI Taxonomy" id="2495582"/>
    <lineage>
        <taxon>Bacteria</taxon>
        <taxon>Bacillati</taxon>
        <taxon>Bacillota</taxon>
        <taxon>Bacilli</taxon>
        <taxon>Bacillales</taxon>
        <taxon>Paenibacillaceae</taxon>
        <taxon>Paenibacillus</taxon>
    </lineage>
</organism>
<dbReference type="PANTHER" id="PTHR11076:SF35">
    <property type="entry name" value="DNA REPAIR PROTEIN HOMOLOG YOBH"/>
    <property type="match status" value="1"/>
</dbReference>
<keyword evidence="2" id="KW-0963">Cytoplasm</keyword>
<accession>A0A3Q8X842</accession>
<feature type="domain" description="UmuC" evidence="3">
    <location>
        <begin position="9"/>
        <end position="195"/>
    </location>
</feature>
<dbReference type="Proteomes" id="UP000272528">
    <property type="component" value="Chromosome"/>
</dbReference>
<dbReference type="CDD" id="cd03586">
    <property type="entry name" value="PolY_Pol_IV_kappa"/>
    <property type="match status" value="1"/>
</dbReference>
<dbReference type="PANTHER" id="PTHR11076">
    <property type="entry name" value="DNA REPAIR POLYMERASE UMUC / TRANSFERASE FAMILY MEMBER"/>
    <property type="match status" value="1"/>
</dbReference>
<dbReference type="Gene3D" id="3.30.1490.100">
    <property type="entry name" value="DNA polymerase, Y-family, little finger domain"/>
    <property type="match status" value="1"/>
</dbReference>
<dbReference type="GO" id="GO:0003887">
    <property type="term" value="F:DNA-directed DNA polymerase activity"/>
    <property type="evidence" value="ECO:0007669"/>
    <property type="project" value="UniProtKB-UniRule"/>
</dbReference>
<proteinExistence type="inferred from homology"/>
<dbReference type="InterPro" id="IPR050116">
    <property type="entry name" value="DNA_polymerase-Y"/>
</dbReference>
<dbReference type="Gene3D" id="3.30.70.270">
    <property type="match status" value="1"/>
</dbReference>
<comment type="subcellular location">
    <subcellularLocation>
        <location evidence="2">Cytoplasm</location>
    </subcellularLocation>
</comment>
<dbReference type="GO" id="GO:0005829">
    <property type="term" value="C:cytosol"/>
    <property type="evidence" value="ECO:0007669"/>
    <property type="project" value="TreeGrafter"/>
</dbReference>
<keyword evidence="2" id="KW-0460">Magnesium</keyword>
<reference evidence="5" key="1">
    <citation type="submission" date="2018-12" db="EMBL/GenBank/DDBJ databases">
        <title>Genome sequence of Peanibacillus sp.</title>
        <authorList>
            <person name="Subramani G."/>
            <person name="Srinivasan S."/>
            <person name="Kim M.K."/>
        </authorList>
    </citation>
    <scope>NUCLEOTIDE SEQUENCE [LARGE SCALE GENOMIC DNA]</scope>
    <source>
        <strain evidence="5">18JY67-1</strain>
    </source>
</reference>
<keyword evidence="2 4" id="KW-0808">Transferase</keyword>
<dbReference type="Pfam" id="PF00817">
    <property type="entry name" value="IMS"/>
    <property type="match status" value="1"/>
</dbReference>
<evidence type="ECO:0000313" key="5">
    <source>
        <dbReference type="Proteomes" id="UP000272528"/>
    </source>
</evidence>
<dbReference type="EMBL" id="CP034437">
    <property type="protein sequence ID" value="AZN42317.1"/>
    <property type="molecule type" value="Genomic_DNA"/>
</dbReference>
<keyword evidence="2" id="KW-0239">DNA-directed DNA polymerase</keyword>
<dbReference type="KEGG" id="palb:EJC50_23505"/>
<dbReference type="GO" id="GO:0042276">
    <property type="term" value="P:error-prone translesion synthesis"/>
    <property type="evidence" value="ECO:0007669"/>
    <property type="project" value="TreeGrafter"/>
</dbReference>
<dbReference type="InterPro" id="IPR043502">
    <property type="entry name" value="DNA/RNA_pol_sf"/>
</dbReference>